<evidence type="ECO:0000256" key="1">
    <source>
        <dbReference type="ARBA" id="ARBA00004651"/>
    </source>
</evidence>
<keyword evidence="9 10" id="KW-0472">Membrane</keyword>
<feature type="transmembrane region" description="Helical" evidence="10">
    <location>
        <begin position="12"/>
        <end position="36"/>
    </location>
</feature>
<proteinExistence type="predicted"/>
<dbReference type="PROSITE" id="PS50929">
    <property type="entry name" value="ABC_TM1F"/>
    <property type="match status" value="1"/>
</dbReference>
<dbReference type="Proteomes" id="UP000002068">
    <property type="component" value="Chromosome"/>
</dbReference>
<dbReference type="KEGG" id="cdc:CD196_0569"/>
<dbReference type="PROSITE" id="PS50893">
    <property type="entry name" value="ABC_TRANSPORTER_2"/>
    <property type="match status" value="1"/>
</dbReference>
<evidence type="ECO:0000256" key="7">
    <source>
        <dbReference type="ARBA" id="ARBA00022840"/>
    </source>
</evidence>
<dbReference type="InterPro" id="IPR003439">
    <property type="entry name" value="ABC_transporter-like_ATP-bd"/>
</dbReference>
<comment type="subcellular location">
    <subcellularLocation>
        <location evidence="1">Cell membrane</location>
        <topology evidence="1">Multi-pass membrane protein</topology>
    </subcellularLocation>
</comment>
<dbReference type="SUPFAM" id="SSF90123">
    <property type="entry name" value="ABC transporter transmembrane region"/>
    <property type="match status" value="1"/>
</dbReference>
<dbReference type="Gene3D" id="1.20.1560.10">
    <property type="entry name" value="ABC transporter type 1, transmembrane domain"/>
    <property type="match status" value="1"/>
</dbReference>
<dbReference type="HOGENOM" id="CLU_000604_84_3_9"/>
<protein>
    <submittedName>
        <fullName evidence="13">Abc transporter, atp-binding/permease protein</fullName>
    </submittedName>
</protein>
<feature type="transmembrane region" description="Helical" evidence="10">
    <location>
        <begin position="236"/>
        <end position="257"/>
    </location>
</feature>
<keyword evidence="6" id="KW-0645">Protease</keyword>
<dbReference type="RefSeq" id="WP_009888417.1">
    <property type="nucleotide sequence ID" value="NC_013315.1"/>
</dbReference>
<evidence type="ECO:0000256" key="10">
    <source>
        <dbReference type="SAM" id="Phobius"/>
    </source>
</evidence>
<dbReference type="GO" id="GO:0140359">
    <property type="term" value="F:ABC-type transporter activity"/>
    <property type="evidence" value="ECO:0007669"/>
    <property type="project" value="InterPro"/>
</dbReference>
<organism evidence="13 14">
    <name type="scientific">Clostridioides difficile (strain CD196)</name>
    <name type="common">Peptoclostridium difficile</name>
    <dbReference type="NCBI Taxonomy" id="645462"/>
    <lineage>
        <taxon>Bacteria</taxon>
        <taxon>Bacillati</taxon>
        <taxon>Bacillota</taxon>
        <taxon>Clostridia</taxon>
        <taxon>Peptostreptococcales</taxon>
        <taxon>Peptostreptococcaceae</taxon>
        <taxon>Clostridioides</taxon>
    </lineage>
</organism>
<keyword evidence="8 10" id="KW-1133">Transmembrane helix</keyword>
<dbReference type="InterPro" id="IPR027417">
    <property type="entry name" value="P-loop_NTPase"/>
</dbReference>
<feature type="transmembrane region" description="Helical" evidence="10">
    <location>
        <begin position="153"/>
        <end position="172"/>
    </location>
</feature>
<evidence type="ECO:0000256" key="3">
    <source>
        <dbReference type="ARBA" id="ARBA00022475"/>
    </source>
</evidence>
<gene>
    <name evidence="13" type="ordered locus">CD196_0569</name>
</gene>
<dbReference type="GO" id="GO:0034040">
    <property type="term" value="F:ATPase-coupled lipid transmembrane transporter activity"/>
    <property type="evidence" value="ECO:0007669"/>
    <property type="project" value="TreeGrafter"/>
</dbReference>
<evidence type="ECO:0000259" key="11">
    <source>
        <dbReference type="PROSITE" id="PS50893"/>
    </source>
</evidence>
<feature type="domain" description="ABC transporter" evidence="11">
    <location>
        <begin position="326"/>
        <end position="559"/>
    </location>
</feature>
<evidence type="ECO:0000313" key="13">
    <source>
        <dbReference type="EMBL" id="CBA61097.1"/>
    </source>
</evidence>
<evidence type="ECO:0000256" key="9">
    <source>
        <dbReference type="ARBA" id="ARBA00023136"/>
    </source>
</evidence>
<feature type="transmembrane region" description="Helical" evidence="10">
    <location>
        <begin position="123"/>
        <end position="147"/>
    </location>
</feature>
<name>A0A0H3N0B8_CLODC</name>
<feature type="transmembrane region" description="Helical" evidence="10">
    <location>
        <begin position="263"/>
        <end position="289"/>
    </location>
</feature>
<dbReference type="PANTHER" id="PTHR24221:SF654">
    <property type="entry name" value="ATP-BINDING CASSETTE SUB-FAMILY B MEMBER 6"/>
    <property type="match status" value="1"/>
</dbReference>
<dbReference type="AlphaFoldDB" id="A0A0H3N0B8"/>
<evidence type="ECO:0000256" key="4">
    <source>
        <dbReference type="ARBA" id="ARBA00022692"/>
    </source>
</evidence>
<dbReference type="EMBL" id="FN538970">
    <property type="protein sequence ID" value="CBA61097.1"/>
    <property type="molecule type" value="Genomic_DNA"/>
</dbReference>
<keyword evidence="7 13" id="KW-0067">ATP-binding</keyword>
<dbReference type="GO" id="GO:0008234">
    <property type="term" value="F:cysteine-type peptidase activity"/>
    <property type="evidence" value="ECO:0007669"/>
    <property type="project" value="UniProtKB-KW"/>
</dbReference>
<evidence type="ECO:0000256" key="8">
    <source>
        <dbReference type="ARBA" id="ARBA00022989"/>
    </source>
</evidence>
<dbReference type="InterPro" id="IPR039421">
    <property type="entry name" value="Type_1_exporter"/>
</dbReference>
<evidence type="ECO:0000259" key="12">
    <source>
        <dbReference type="PROSITE" id="PS50929"/>
    </source>
</evidence>
<evidence type="ECO:0000256" key="5">
    <source>
        <dbReference type="ARBA" id="ARBA00022741"/>
    </source>
</evidence>
<dbReference type="InterPro" id="IPR036640">
    <property type="entry name" value="ABC1_TM_sf"/>
</dbReference>
<feature type="transmembrane region" description="Helical" evidence="10">
    <location>
        <begin position="48"/>
        <end position="69"/>
    </location>
</feature>
<dbReference type="PANTHER" id="PTHR24221">
    <property type="entry name" value="ATP-BINDING CASSETTE SUB-FAMILY B"/>
    <property type="match status" value="1"/>
</dbReference>
<dbReference type="InterPro" id="IPR011527">
    <property type="entry name" value="ABC1_TM_dom"/>
</dbReference>
<dbReference type="InterPro" id="IPR017871">
    <property type="entry name" value="ABC_transporter-like_CS"/>
</dbReference>
<evidence type="ECO:0000256" key="2">
    <source>
        <dbReference type="ARBA" id="ARBA00022448"/>
    </source>
</evidence>
<keyword evidence="5" id="KW-0547">Nucleotide-binding</keyword>
<keyword evidence="2" id="KW-0813">Transport</keyword>
<dbReference type="SMART" id="SM00382">
    <property type="entry name" value="AAA"/>
    <property type="match status" value="1"/>
</dbReference>
<dbReference type="GO" id="GO:0016887">
    <property type="term" value="F:ATP hydrolysis activity"/>
    <property type="evidence" value="ECO:0007669"/>
    <property type="project" value="InterPro"/>
</dbReference>
<evidence type="ECO:0000313" key="14">
    <source>
        <dbReference type="Proteomes" id="UP000002068"/>
    </source>
</evidence>
<dbReference type="Gene3D" id="3.40.50.300">
    <property type="entry name" value="P-loop containing nucleotide triphosphate hydrolases"/>
    <property type="match status" value="1"/>
</dbReference>
<feature type="domain" description="ABC transmembrane type-1" evidence="12">
    <location>
        <begin position="16"/>
        <end position="293"/>
    </location>
</feature>
<sequence length="561" mass="64629">MKYLIEIAKKERLLVFIYLALGIGIELLNSFSANYYQSLIDRFNNSTINFHIIFIYGTVLVTLCLLRYIDEYPGRRLEHSFFLDLKLKALEKMSKIDYLEYQMLGTGKLIQKIENGANAGRNIFFNFLLAVVRKIIPSILFSMVFIYRIDKKVMFTILIGYFIVFIITNLLIKALYQIKEHILINEEKMNHFLVRGFVEMVVFRVNKRFEYEICQSKFAKKEIIDSRVKMTLIHEAFFTIFSLIVTFIKMLIIVYSWKTKTISIGSIIALITLLDNAYTPIAIFNVLYIQFKLDKAAYKRYTDILELNNDGQLLAGKEVNLMYGNIEFNEISFLYNNKREIFNKLSLSIKSGEKVAIVGESGSGKSTLIKLLIGLLKPSEGTIFIDDYNLLEMNLNSYYNYVTYVSQDSPIFDGTLRENIVFGKTIKSNDIIEVLEKVGLKNLYLKLEAGLDTKLGEKGTTLSGGEKQRLALARLWFSDAKIIILDEATSALDNITEEKVMLNVMEFLKDKTTIMIAHRFNSIKNVENIIVLKEGSIIGSGSFKKLLDGNLYFRELYYTMS</sequence>
<keyword evidence="6" id="KW-0378">Hydrolase</keyword>
<keyword evidence="6" id="KW-0788">Thiol protease</keyword>
<dbReference type="PROSITE" id="PS00211">
    <property type="entry name" value="ABC_TRANSPORTER_1"/>
    <property type="match status" value="1"/>
</dbReference>
<dbReference type="FunFam" id="3.40.50.300:FF:000299">
    <property type="entry name" value="ABC transporter ATP-binding protein/permease"/>
    <property type="match status" value="1"/>
</dbReference>
<accession>A0A0H3N0B8</accession>
<keyword evidence="4 10" id="KW-0812">Transmembrane</keyword>
<dbReference type="GO" id="GO:0005524">
    <property type="term" value="F:ATP binding"/>
    <property type="evidence" value="ECO:0007669"/>
    <property type="project" value="UniProtKB-KW"/>
</dbReference>
<dbReference type="SUPFAM" id="SSF52540">
    <property type="entry name" value="P-loop containing nucleoside triphosphate hydrolases"/>
    <property type="match status" value="1"/>
</dbReference>
<keyword evidence="3" id="KW-1003">Cell membrane</keyword>
<evidence type="ECO:0000256" key="6">
    <source>
        <dbReference type="ARBA" id="ARBA00022807"/>
    </source>
</evidence>
<dbReference type="InterPro" id="IPR003593">
    <property type="entry name" value="AAA+_ATPase"/>
</dbReference>
<reference evidence="13 14" key="1">
    <citation type="journal article" date="2009" name="Genome Biol.">
        <title>Comparative genome and phenotypic analysis of Clostridium difficile 027 strains provides insight into the evolution of a hypervirulent bacterium.</title>
        <authorList>
            <person name="Stabler R.A."/>
            <person name="He M."/>
            <person name="Dawson L."/>
            <person name="Martin M."/>
            <person name="Valiente E."/>
            <person name="Corton C."/>
            <person name="Lawley T.D."/>
            <person name="Sebaihia M."/>
            <person name="Quail M.A."/>
            <person name="Rose G."/>
            <person name="Gerding D.N."/>
            <person name="Gibert M."/>
            <person name="Popoff M.R."/>
            <person name="Parkhill J."/>
            <person name="Dougan G."/>
            <person name="Wren B.W."/>
        </authorList>
    </citation>
    <scope>NUCLEOTIDE SEQUENCE [LARGE SCALE GENOMIC DNA]</scope>
    <source>
        <strain evidence="13 14">CD196</strain>
    </source>
</reference>
<dbReference type="Pfam" id="PF00005">
    <property type="entry name" value="ABC_tran"/>
    <property type="match status" value="1"/>
</dbReference>
<dbReference type="GO" id="GO:0005886">
    <property type="term" value="C:plasma membrane"/>
    <property type="evidence" value="ECO:0007669"/>
    <property type="project" value="UniProtKB-SubCell"/>
</dbReference>